<protein>
    <submittedName>
        <fullName evidence="1">Uncharacterized protein</fullName>
    </submittedName>
</protein>
<gene>
    <name evidence="1" type="ORF">CEPIT_LOCUS8027</name>
</gene>
<evidence type="ECO:0000313" key="1">
    <source>
        <dbReference type="EMBL" id="CAH9082285.1"/>
    </source>
</evidence>
<reference evidence="1" key="1">
    <citation type="submission" date="2022-07" db="EMBL/GenBank/DDBJ databases">
        <authorList>
            <person name="Macas J."/>
            <person name="Novak P."/>
            <person name="Neumann P."/>
        </authorList>
    </citation>
    <scope>NUCLEOTIDE SEQUENCE</scope>
</reference>
<proteinExistence type="predicted"/>
<dbReference type="EMBL" id="CAMAPF010000038">
    <property type="protein sequence ID" value="CAH9082285.1"/>
    <property type="molecule type" value="Genomic_DNA"/>
</dbReference>
<name>A0AAV0CP00_9ASTE</name>
<sequence>MTSSPFLIFISGLSTASRLPRSSPSSISPLSYNVLYHFHGLLEVYIHLIQSEILKNIIFSPWMTITTSRFLLLLQVYKFT</sequence>
<keyword evidence="2" id="KW-1185">Reference proteome</keyword>
<evidence type="ECO:0000313" key="2">
    <source>
        <dbReference type="Proteomes" id="UP001152523"/>
    </source>
</evidence>
<dbReference type="AlphaFoldDB" id="A0AAV0CP00"/>
<organism evidence="1 2">
    <name type="scientific">Cuscuta epithymum</name>
    <dbReference type="NCBI Taxonomy" id="186058"/>
    <lineage>
        <taxon>Eukaryota</taxon>
        <taxon>Viridiplantae</taxon>
        <taxon>Streptophyta</taxon>
        <taxon>Embryophyta</taxon>
        <taxon>Tracheophyta</taxon>
        <taxon>Spermatophyta</taxon>
        <taxon>Magnoliopsida</taxon>
        <taxon>eudicotyledons</taxon>
        <taxon>Gunneridae</taxon>
        <taxon>Pentapetalae</taxon>
        <taxon>asterids</taxon>
        <taxon>lamiids</taxon>
        <taxon>Solanales</taxon>
        <taxon>Convolvulaceae</taxon>
        <taxon>Cuscuteae</taxon>
        <taxon>Cuscuta</taxon>
        <taxon>Cuscuta subgen. Cuscuta</taxon>
    </lineage>
</organism>
<accession>A0AAV0CP00</accession>
<comment type="caution">
    <text evidence="1">The sequence shown here is derived from an EMBL/GenBank/DDBJ whole genome shotgun (WGS) entry which is preliminary data.</text>
</comment>
<dbReference type="Proteomes" id="UP001152523">
    <property type="component" value="Unassembled WGS sequence"/>
</dbReference>